<dbReference type="Proteomes" id="UP000297549">
    <property type="component" value="Unassembled WGS sequence"/>
</dbReference>
<dbReference type="OrthoDB" id="981954at2"/>
<reference evidence="1 2" key="1">
    <citation type="submission" date="2019-04" db="EMBL/GenBank/DDBJ databases">
        <authorList>
            <person name="Feng G."/>
            <person name="Zhang J."/>
            <person name="Zhu H."/>
        </authorList>
    </citation>
    <scope>NUCLEOTIDE SEQUENCE [LARGE SCALE GENOMIC DNA]</scope>
    <source>
        <strain evidence="1 2">JCM 31653</strain>
    </source>
</reference>
<accession>A0A4Z0Q4T4</accession>
<protein>
    <submittedName>
        <fullName evidence="1">Phosphate ABC transporter substrate-binding protein</fullName>
    </submittedName>
</protein>
<name>A0A4Z0Q4T4_9BACT</name>
<dbReference type="RefSeq" id="WP_135462616.1">
    <property type="nucleotide sequence ID" value="NZ_SRLC01000001.1"/>
</dbReference>
<keyword evidence="2" id="KW-1185">Reference proteome</keyword>
<dbReference type="EMBL" id="SRLC01000001">
    <property type="protein sequence ID" value="TGE25037.1"/>
    <property type="molecule type" value="Genomic_DNA"/>
</dbReference>
<gene>
    <name evidence="1" type="ORF">E5K00_07520</name>
</gene>
<evidence type="ECO:0000313" key="2">
    <source>
        <dbReference type="Proteomes" id="UP000297549"/>
    </source>
</evidence>
<evidence type="ECO:0000313" key="1">
    <source>
        <dbReference type="EMBL" id="TGE25037.1"/>
    </source>
</evidence>
<organism evidence="1 2">
    <name type="scientific">Hymenobacter aquaticus</name>
    <dbReference type="NCBI Taxonomy" id="1867101"/>
    <lineage>
        <taxon>Bacteria</taxon>
        <taxon>Pseudomonadati</taxon>
        <taxon>Bacteroidota</taxon>
        <taxon>Cytophagia</taxon>
        <taxon>Cytophagales</taxon>
        <taxon>Hymenobacteraceae</taxon>
        <taxon>Hymenobacter</taxon>
    </lineage>
</organism>
<proteinExistence type="predicted"/>
<sequence length="74" mass="8470">MKRVKKLRQAFGTVDEGPFVAFPAKFSNVQVSRVVFGEARGCAVCFPHGPETNNATLAKQQRTWKQFRRNQWKS</sequence>
<dbReference type="AlphaFoldDB" id="A0A4Z0Q4T4"/>
<comment type="caution">
    <text evidence="1">The sequence shown here is derived from an EMBL/GenBank/DDBJ whole genome shotgun (WGS) entry which is preliminary data.</text>
</comment>